<keyword evidence="1" id="KW-0233">DNA recombination</keyword>
<organism evidence="3 4">
    <name type="scientific">Shewanella vaxholmensis</name>
    <dbReference type="NCBI Taxonomy" id="3063535"/>
    <lineage>
        <taxon>Bacteria</taxon>
        <taxon>Pseudomonadati</taxon>
        <taxon>Pseudomonadota</taxon>
        <taxon>Gammaproteobacteria</taxon>
        <taxon>Alteromonadales</taxon>
        <taxon>Shewanellaceae</taxon>
        <taxon>Shewanella</taxon>
    </lineage>
</organism>
<evidence type="ECO:0000313" key="4">
    <source>
        <dbReference type="Proteomes" id="UP001489333"/>
    </source>
</evidence>
<feature type="domain" description="Tyr recombinase" evidence="2">
    <location>
        <begin position="32"/>
        <end position="209"/>
    </location>
</feature>
<dbReference type="EMBL" id="JBCHKU010000030">
    <property type="protein sequence ID" value="MEM6250496.1"/>
    <property type="molecule type" value="Genomic_DNA"/>
</dbReference>
<dbReference type="InterPro" id="IPR013762">
    <property type="entry name" value="Integrase-like_cat_sf"/>
</dbReference>
<keyword evidence="4" id="KW-1185">Reference proteome</keyword>
<dbReference type="Pfam" id="PF00589">
    <property type="entry name" value="Phage_integrase"/>
    <property type="match status" value="1"/>
</dbReference>
<evidence type="ECO:0000313" key="3">
    <source>
        <dbReference type="EMBL" id="MEM6250496.1"/>
    </source>
</evidence>
<sequence>MSVSLTELREIPTMALPQLIEKPQRDWLFKVTKLNSKQPERDQCLLAFFFGSACSTLEINRIQLKDVLTKSGKLTKSYTVRGAEREFYLSSERLREYLNQYLSYRVKNHIGLGDNPDQYRSLDPDSALFYSYQNKPYSIVRKLTPAGTDSYSCDALNRHIKTLLTNAGIESPSTLSGRRTFAVELHRQGYDVAHIHYMLGNKTLETTQKLITTDPINMGAIVANAF</sequence>
<evidence type="ECO:0000259" key="2">
    <source>
        <dbReference type="Pfam" id="PF00589"/>
    </source>
</evidence>
<name>A0ABU9UW51_9GAMM</name>
<evidence type="ECO:0000256" key="1">
    <source>
        <dbReference type="ARBA" id="ARBA00023172"/>
    </source>
</evidence>
<dbReference type="CDD" id="cd00397">
    <property type="entry name" value="DNA_BRE_C"/>
    <property type="match status" value="1"/>
</dbReference>
<dbReference type="InterPro" id="IPR011010">
    <property type="entry name" value="DNA_brk_join_enz"/>
</dbReference>
<dbReference type="InterPro" id="IPR002104">
    <property type="entry name" value="Integrase_catalytic"/>
</dbReference>
<reference evidence="3 4" key="1">
    <citation type="submission" date="2024-04" db="EMBL/GenBank/DDBJ databases">
        <title>Novel Shewanella species isolated from Baltic Sea sediments.</title>
        <authorList>
            <person name="Martin-Rodriguez A.J."/>
            <person name="Fernandez-Juarez V."/>
            <person name="Valeriano V.D."/>
            <person name="Mihindukulasooriya I."/>
            <person name="Ceresnova L."/>
            <person name="Joffre E."/>
            <person name="Jensie-Markopoulos S."/>
            <person name="Moore E.R.B."/>
            <person name="Sjoling A."/>
        </authorList>
    </citation>
    <scope>NUCLEOTIDE SEQUENCE [LARGE SCALE GENOMIC DNA]</scope>
    <source>
        <strain evidence="3 4">VAX-SP0-0CM-1</strain>
    </source>
</reference>
<dbReference type="Proteomes" id="UP001489333">
    <property type="component" value="Unassembled WGS sequence"/>
</dbReference>
<protein>
    <submittedName>
        <fullName evidence="3">Site-specific integrase</fullName>
    </submittedName>
</protein>
<comment type="caution">
    <text evidence="3">The sequence shown here is derived from an EMBL/GenBank/DDBJ whole genome shotgun (WGS) entry which is preliminary data.</text>
</comment>
<gene>
    <name evidence="3" type="ORF">AAGS29_17995</name>
</gene>
<accession>A0ABU9UW51</accession>
<proteinExistence type="predicted"/>
<dbReference type="RefSeq" id="WP_311906772.1">
    <property type="nucleotide sequence ID" value="NZ_JAUOEV010000027.1"/>
</dbReference>
<dbReference type="Gene3D" id="1.10.443.10">
    <property type="entry name" value="Intergrase catalytic core"/>
    <property type="match status" value="1"/>
</dbReference>
<dbReference type="SUPFAM" id="SSF56349">
    <property type="entry name" value="DNA breaking-rejoining enzymes"/>
    <property type="match status" value="1"/>
</dbReference>